<sequence length="452" mass="49430">MSNYSVSLVGPAPWGFRLQGGKDFNMPLTISSLKDGGKASQANVRIGDVVLSIDGISAQGMTHLEAQNKIKGCADSLNMTLQRASAMSKPEPVPVQKKTHVTNNPGTVKIPPKRPPRKHIVERNTEFYHIPTHSDASKKRLIEDTEDWRPRTGTTQSRSFRILAQITGTEHLKESETDNTKKANNIQEPSQQLISSGASPRSMPESLESPGSGRPGVASLTTATAFKPVGSTSVIKSPSWQRPNQAAPFTGKISNNATSSGAGAPANSAARQPQPSDQDTLVQRAEHIPAGKRTPMCAHCNQVIRGPFLVALGKSWHPEEFNCAHCKNTMAYIGFVEEKGALYCELCYEKFFAPECGRCQRKILGEVINALKQTWHVSCFVCVACGKPIRNNVFHLEDGEPYCETDYYALFGTICRGCEFPIEAGDMFLEALGYTWHDTCFVCSVSKLLISK</sequence>
<evidence type="ECO:0000256" key="6">
    <source>
        <dbReference type="PROSITE-ProRule" id="PRU00125"/>
    </source>
</evidence>
<dbReference type="PANTHER" id="PTHR24214:SF32">
    <property type="entry name" value="PDZ AND LIM DOMAIN PROTEIN 5"/>
    <property type="match status" value="1"/>
</dbReference>
<dbReference type="GO" id="GO:0046872">
    <property type="term" value="F:metal ion binding"/>
    <property type="evidence" value="ECO:0007669"/>
    <property type="project" value="UniProtKB-KW"/>
</dbReference>
<evidence type="ECO:0000256" key="2">
    <source>
        <dbReference type="ARBA" id="ARBA00022490"/>
    </source>
</evidence>
<feature type="compositionally biased region" description="Basic and acidic residues" evidence="7">
    <location>
        <begin position="135"/>
        <end position="150"/>
    </location>
</feature>
<dbReference type="GO" id="GO:0007507">
    <property type="term" value="P:heart development"/>
    <property type="evidence" value="ECO:0007669"/>
    <property type="project" value="TreeGrafter"/>
</dbReference>
<evidence type="ECO:0000256" key="1">
    <source>
        <dbReference type="ARBA" id="ARBA00004496"/>
    </source>
</evidence>
<evidence type="ECO:0000256" key="4">
    <source>
        <dbReference type="ARBA" id="ARBA00022833"/>
    </source>
</evidence>
<feature type="region of interest" description="Disordered" evidence="7">
    <location>
        <begin position="233"/>
        <end position="280"/>
    </location>
</feature>
<evidence type="ECO:0000256" key="5">
    <source>
        <dbReference type="ARBA" id="ARBA00023038"/>
    </source>
</evidence>
<dbReference type="SMART" id="SM00228">
    <property type="entry name" value="PDZ"/>
    <property type="match status" value="1"/>
</dbReference>
<dbReference type="GO" id="GO:0051371">
    <property type="term" value="F:muscle alpha-actinin binding"/>
    <property type="evidence" value="ECO:0007669"/>
    <property type="project" value="TreeGrafter"/>
</dbReference>
<dbReference type="GO" id="GO:0005912">
    <property type="term" value="C:adherens junction"/>
    <property type="evidence" value="ECO:0007669"/>
    <property type="project" value="TreeGrafter"/>
</dbReference>
<feature type="compositionally biased region" description="Polar residues" evidence="7">
    <location>
        <begin position="271"/>
        <end position="280"/>
    </location>
</feature>
<dbReference type="SMART" id="SM00132">
    <property type="entry name" value="LIM"/>
    <property type="match status" value="3"/>
</dbReference>
<evidence type="ECO:0000259" key="9">
    <source>
        <dbReference type="PROSITE" id="PS50106"/>
    </source>
</evidence>
<feature type="compositionally biased region" description="Polar residues" evidence="7">
    <location>
        <begin position="182"/>
        <end position="199"/>
    </location>
</feature>
<feature type="compositionally biased region" description="Basic and acidic residues" evidence="7">
    <location>
        <begin position="170"/>
        <end position="181"/>
    </location>
</feature>
<feature type="region of interest" description="Disordered" evidence="7">
    <location>
        <begin position="135"/>
        <end position="219"/>
    </location>
</feature>
<dbReference type="Pfam" id="PF00595">
    <property type="entry name" value="PDZ"/>
    <property type="match status" value="1"/>
</dbReference>
<accession>A0A8C0W3C1</accession>
<evidence type="ECO:0008006" key="11">
    <source>
        <dbReference type="Google" id="ProtNLM"/>
    </source>
</evidence>
<keyword evidence="4 6" id="KW-0862">Zinc</keyword>
<dbReference type="GO" id="GO:0030036">
    <property type="term" value="P:actin cytoskeleton organization"/>
    <property type="evidence" value="ECO:0007669"/>
    <property type="project" value="TreeGrafter"/>
</dbReference>
<dbReference type="AlphaFoldDB" id="A0A8C0W3C1"/>
<dbReference type="FunFam" id="2.30.42.10:FF:000019">
    <property type="entry name" value="LIM domain binding 3 isoform 1"/>
    <property type="match status" value="1"/>
</dbReference>
<name>A0A8C0W3C1_CASCN</name>
<dbReference type="CDD" id="cd09453">
    <property type="entry name" value="LIM1_ENH"/>
    <property type="match status" value="1"/>
</dbReference>
<dbReference type="Pfam" id="PF00412">
    <property type="entry name" value="LIM"/>
    <property type="match status" value="3"/>
</dbReference>
<dbReference type="GO" id="GO:0001725">
    <property type="term" value="C:stress fiber"/>
    <property type="evidence" value="ECO:0007669"/>
    <property type="project" value="TreeGrafter"/>
</dbReference>
<dbReference type="PROSITE" id="PS50106">
    <property type="entry name" value="PDZ"/>
    <property type="match status" value="1"/>
</dbReference>
<evidence type="ECO:0000259" key="8">
    <source>
        <dbReference type="PROSITE" id="PS50023"/>
    </source>
</evidence>
<comment type="subcellular location">
    <subcellularLocation>
        <location evidence="1">Cytoplasm</location>
    </subcellularLocation>
</comment>
<evidence type="ECO:0000313" key="10">
    <source>
        <dbReference type="Ensembl" id="ENSCCNP00000004217.1"/>
    </source>
</evidence>
<dbReference type="SUPFAM" id="SSF57716">
    <property type="entry name" value="Glucocorticoid receptor-like (DNA-binding domain)"/>
    <property type="match status" value="3"/>
</dbReference>
<feature type="domain" description="PDZ" evidence="9">
    <location>
        <begin position="10"/>
        <end position="85"/>
    </location>
</feature>
<dbReference type="CDD" id="cd06753">
    <property type="entry name" value="PDZ_PDLIM-like"/>
    <property type="match status" value="1"/>
</dbReference>
<keyword evidence="5 6" id="KW-0440">LIM domain</keyword>
<feature type="domain" description="LIM zinc-binding" evidence="8">
    <location>
        <begin position="354"/>
        <end position="413"/>
    </location>
</feature>
<feature type="domain" description="LIM zinc-binding" evidence="8">
    <location>
        <begin position="295"/>
        <end position="353"/>
    </location>
</feature>
<dbReference type="FunFam" id="2.10.110.10:FF:000014">
    <property type="entry name" value="PDZ and LIM domain protein 5"/>
    <property type="match status" value="1"/>
</dbReference>
<keyword evidence="2" id="KW-0963">Cytoplasm</keyword>
<dbReference type="InterPro" id="IPR001781">
    <property type="entry name" value="Znf_LIM"/>
</dbReference>
<dbReference type="PROSITE" id="PS50023">
    <property type="entry name" value="LIM_DOMAIN_2"/>
    <property type="match status" value="2"/>
</dbReference>
<proteinExistence type="predicted"/>
<feature type="region of interest" description="Disordered" evidence="7">
    <location>
        <begin position="87"/>
        <end position="116"/>
    </location>
</feature>
<protein>
    <recommendedName>
        <fullName evidence="11">PDZ and LIM domain protein 5</fullName>
    </recommendedName>
</protein>
<dbReference type="PROSITE" id="PS00478">
    <property type="entry name" value="LIM_DOMAIN_1"/>
    <property type="match status" value="1"/>
</dbReference>
<dbReference type="Ensembl" id="ENSCCNT00000005530.1">
    <property type="protein sequence ID" value="ENSCCNP00000004217.1"/>
    <property type="gene ID" value="ENSCCNG00000003377.1"/>
</dbReference>
<dbReference type="SUPFAM" id="SSF50156">
    <property type="entry name" value="PDZ domain-like"/>
    <property type="match status" value="1"/>
</dbReference>
<dbReference type="GO" id="GO:0003779">
    <property type="term" value="F:actin binding"/>
    <property type="evidence" value="ECO:0007669"/>
    <property type="project" value="TreeGrafter"/>
</dbReference>
<dbReference type="InterPro" id="IPR050604">
    <property type="entry name" value="PDZ-LIM_domain"/>
</dbReference>
<dbReference type="FunFam" id="2.10.110.10:FF:000020">
    <property type="entry name" value="PDZ and LIM domain protein 5"/>
    <property type="match status" value="1"/>
</dbReference>
<dbReference type="PANTHER" id="PTHR24214">
    <property type="entry name" value="PDZ AND LIM DOMAIN PROTEIN ZASP"/>
    <property type="match status" value="1"/>
</dbReference>
<feature type="compositionally biased region" description="Polar residues" evidence="7">
    <location>
        <begin position="233"/>
        <end position="244"/>
    </location>
</feature>
<dbReference type="Gene3D" id="2.10.110.10">
    <property type="entry name" value="Cysteine Rich Protein"/>
    <property type="match status" value="3"/>
</dbReference>
<dbReference type="GO" id="GO:0031941">
    <property type="term" value="C:filamentous actin"/>
    <property type="evidence" value="ECO:0007669"/>
    <property type="project" value="TreeGrafter"/>
</dbReference>
<evidence type="ECO:0000256" key="3">
    <source>
        <dbReference type="ARBA" id="ARBA00022723"/>
    </source>
</evidence>
<dbReference type="GO" id="GO:0061061">
    <property type="term" value="P:muscle structure development"/>
    <property type="evidence" value="ECO:0007669"/>
    <property type="project" value="TreeGrafter"/>
</dbReference>
<gene>
    <name evidence="10" type="primary">LOC109687404</name>
</gene>
<dbReference type="InterPro" id="IPR001478">
    <property type="entry name" value="PDZ"/>
</dbReference>
<dbReference type="Gene3D" id="2.30.42.10">
    <property type="match status" value="1"/>
</dbReference>
<dbReference type="InterPro" id="IPR036034">
    <property type="entry name" value="PDZ_sf"/>
</dbReference>
<organism evidence="10">
    <name type="scientific">Castor canadensis</name>
    <name type="common">American beaver</name>
    <dbReference type="NCBI Taxonomy" id="51338"/>
    <lineage>
        <taxon>Eukaryota</taxon>
        <taxon>Metazoa</taxon>
        <taxon>Chordata</taxon>
        <taxon>Craniata</taxon>
        <taxon>Vertebrata</taxon>
        <taxon>Euteleostomi</taxon>
        <taxon>Mammalia</taxon>
        <taxon>Eutheria</taxon>
        <taxon>Euarchontoglires</taxon>
        <taxon>Glires</taxon>
        <taxon>Rodentia</taxon>
        <taxon>Castorimorpha</taxon>
        <taxon>Castoridae</taxon>
        <taxon>Castor</taxon>
    </lineage>
</organism>
<keyword evidence="3 6" id="KW-0479">Metal-binding</keyword>
<dbReference type="GO" id="GO:0030018">
    <property type="term" value="C:Z disc"/>
    <property type="evidence" value="ECO:0007669"/>
    <property type="project" value="TreeGrafter"/>
</dbReference>
<feature type="compositionally biased region" description="Low complexity" evidence="7">
    <location>
        <begin position="254"/>
        <end position="270"/>
    </location>
</feature>
<evidence type="ECO:0000256" key="7">
    <source>
        <dbReference type="SAM" id="MobiDB-lite"/>
    </source>
</evidence>
<reference evidence="10" key="1">
    <citation type="submission" date="2023-09" db="UniProtKB">
        <authorList>
            <consortium name="Ensembl"/>
        </authorList>
    </citation>
    <scope>IDENTIFICATION</scope>
</reference>